<feature type="coiled-coil region" evidence="6">
    <location>
        <begin position="929"/>
        <end position="956"/>
    </location>
</feature>
<feature type="compositionally biased region" description="Polar residues" evidence="7">
    <location>
        <begin position="485"/>
        <end position="497"/>
    </location>
</feature>
<dbReference type="SUPFAM" id="SSF57716">
    <property type="entry name" value="Glucocorticoid receptor-like (DNA-binding domain)"/>
    <property type="match status" value="1"/>
</dbReference>
<feature type="region of interest" description="Disordered" evidence="7">
    <location>
        <begin position="1"/>
        <end position="20"/>
    </location>
</feature>
<dbReference type="EMBL" id="LNIX01000003">
    <property type="protein sequence ID" value="OXA57666.1"/>
    <property type="molecule type" value="Genomic_DNA"/>
</dbReference>
<dbReference type="InterPro" id="IPR006612">
    <property type="entry name" value="THAP_Znf"/>
</dbReference>
<evidence type="ECO:0000256" key="6">
    <source>
        <dbReference type="SAM" id="Coils"/>
    </source>
</evidence>
<dbReference type="PROSITE" id="PS50950">
    <property type="entry name" value="ZF_THAP"/>
    <property type="match status" value="1"/>
</dbReference>
<name>A0A226EM85_FOLCA</name>
<evidence type="ECO:0000256" key="2">
    <source>
        <dbReference type="ARBA" id="ARBA00022771"/>
    </source>
</evidence>
<dbReference type="Pfam" id="PF05485">
    <property type="entry name" value="THAP"/>
    <property type="match status" value="1"/>
</dbReference>
<dbReference type="OrthoDB" id="10262929at2759"/>
<reference evidence="9 10" key="1">
    <citation type="submission" date="2015-12" db="EMBL/GenBank/DDBJ databases">
        <title>The genome of Folsomia candida.</title>
        <authorList>
            <person name="Faddeeva A."/>
            <person name="Derks M.F."/>
            <person name="Anvar Y."/>
            <person name="Smit S."/>
            <person name="Van Straalen N."/>
            <person name="Roelofs D."/>
        </authorList>
    </citation>
    <scope>NUCLEOTIDE SEQUENCE [LARGE SCALE GENOMIC DNA]</scope>
    <source>
        <strain evidence="9 10">VU population</strain>
        <tissue evidence="9">Whole body</tissue>
    </source>
</reference>
<proteinExistence type="predicted"/>
<evidence type="ECO:0000259" key="8">
    <source>
        <dbReference type="PROSITE" id="PS50950"/>
    </source>
</evidence>
<dbReference type="GO" id="GO:0008270">
    <property type="term" value="F:zinc ion binding"/>
    <property type="evidence" value="ECO:0007669"/>
    <property type="project" value="UniProtKB-KW"/>
</dbReference>
<evidence type="ECO:0000256" key="3">
    <source>
        <dbReference type="ARBA" id="ARBA00022833"/>
    </source>
</evidence>
<feature type="region of interest" description="Disordered" evidence="7">
    <location>
        <begin position="480"/>
        <end position="501"/>
    </location>
</feature>
<dbReference type="SMART" id="SM00980">
    <property type="entry name" value="THAP"/>
    <property type="match status" value="1"/>
</dbReference>
<evidence type="ECO:0000256" key="7">
    <source>
        <dbReference type="SAM" id="MobiDB-lite"/>
    </source>
</evidence>
<organism evidence="9 10">
    <name type="scientific">Folsomia candida</name>
    <name type="common">Springtail</name>
    <dbReference type="NCBI Taxonomy" id="158441"/>
    <lineage>
        <taxon>Eukaryota</taxon>
        <taxon>Metazoa</taxon>
        <taxon>Ecdysozoa</taxon>
        <taxon>Arthropoda</taxon>
        <taxon>Hexapoda</taxon>
        <taxon>Collembola</taxon>
        <taxon>Entomobryomorpha</taxon>
        <taxon>Isotomoidea</taxon>
        <taxon>Isotomidae</taxon>
        <taxon>Proisotominae</taxon>
        <taxon>Folsomia</taxon>
    </lineage>
</organism>
<feature type="coiled-coil region" evidence="6">
    <location>
        <begin position="816"/>
        <end position="864"/>
    </location>
</feature>
<keyword evidence="10" id="KW-1185">Reference proteome</keyword>
<evidence type="ECO:0000256" key="4">
    <source>
        <dbReference type="ARBA" id="ARBA00023125"/>
    </source>
</evidence>
<dbReference type="Proteomes" id="UP000198287">
    <property type="component" value="Unassembled WGS sequence"/>
</dbReference>
<feature type="region of interest" description="Disordered" evidence="7">
    <location>
        <begin position="734"/>
        <end position="755"/>
    </location>
</feature>
<feature type="compositionally biased region" description="Polar residues" evidence="7">
    <location>
        <begin position="549"/>
        <end position="568"/>
    </location>
</feature>
<dbReference type="GO" id="GO:0003677">
    <property type="term" value="F:DNA binding"/>
    <property type="evidence" value="ECO:0007669"/>
    <property type="project" value="UniProtKB-UniRule"/>
</dbReference>
<protein>
    <submittedName>
        <fullName evidence="9">Transposable element P transposase</fullName>
    </submittedName>
</protein>
<feature type="coiled-coil region" evidence="6">
    <location>
        <begin position="1218"/>
        <end position="1245"/>
    </location>
</feature>
<keyword evidence="2 5" id="KW-0863">Zinc-finger</keyword>
<keyword evidence="6" id="KW-0175">Coiled coil</keyword>
<dbReference type="OMA" id="ADEMAIN"/>
<dbReference type="Pfam" id="PF21787">
    <property type="entry name" value="TNP-like_RNaseH_N"/>
    <property type="match status" value="1"/>
</dbReference>
<comment type="caution">
    <text evidence="9">The sequence shown here is derived from an EMBL/GenBank/DDBJ whole genome shotgun (WGS) entry which is preliminary data.</text>
</comment>
<evidence type="ECO:0000313" key="9">
    <source>
        <dbReference type="EMBL" id="OXA57666.1"/>
    </source>
</evidence>
<accession>A0A226EM85</accession>
<feature type="compositionally biased region" description="Basic and acidic residues" evidence="7">
    <location>
        <begin position="308"/>
        <end position="318"/>
    </location>
</feature>
<evidence type="ECO:0000256" key="1">
    <source>
        <dbReference type="ARBA" id="ARBA00022723"/>
    </source>
</evidence>
<feature type="region of interest" description="Disordered" evidence="7">
    <location>
        <begin position="525"/>
        <end position="598"/>
    </location>
</feature>
<dbReference type="InterPro" id="IPR048365">
    <property type="entry name" value="TNP-like_RNaseH_N"/>
</dbReference>
<keyword evidence="3" id="KW-0862">Zinc</keyword>
<feature type="compositionally biased region" description="Basic and acidic residues" evidence="7">
    <location>
        <begin position="572"/>
        <end position="591"/>
    </location>
</feature>
<gene>
    <name evidence="9" type="ORF">Fcan01_08384</name>
</gene>
<feature type="region of interest" description="Disordered" evidence="7">
    <location>
        <begin position="308"/>
        <end position="340"/>
    </location>
</feature>
<keyword evidence="1" id="KW-0479">Metal-binding</keyword>
<keyword evidence="4 5" id="KW-0238">DNA-binding</keyword>
<feature type="compositionally biased region" description="Basic and acidic residues" evidence="7">
    <location>
        <begin position="734"/>
        <end position="753"/>
    </location>
</feature>
<evidence type="ECO:0000313" key="10">
    <source>
        <dbReference type="Proteomes" id="UP000198287"/>
    </source>
</evidence>
<feature type="compositionally biased region" description="Polar residues" evidence="7">
    <location>
        <begin position="1"/>
        <end position="11"/>
    </location>
</feature>
<sequence>MGRNCAISSCPNRKGKPSHKVHAFPNAKHALLRTTWISRTIGTSSLKIDNFGVCSRHFSSNDYVAGQVTGIKAKGGAPVLKSIAIPTLNLWNSPTGETQLPDTDRMRIDMGAPICIELDRIEMGGTEIQQTVANVAINSDVTSNNELQLHIEIARLKSEIQEFMDVMRAKFLEKSERERVCVLALDEVGINKRFVYDKSADKVYGGRDCVPVITARGLFSSWKQILYYDLENKTTGQHITEAIKALFDIGLIIIIIVAFVSDLGTKNQGLWKEFGIGRVKNGEIGANHFPHPSDPTRNVTLGKTIKMDEQPHPSKVDNTDEQQQPRSSHVFKPDETGTSRTAQHTRLFGSFYQFLILSIPPGHDDENVSEGRHRPSRMKTHEQELAEAAEHRKLWAMAATSVANLIKEFSDKPIPNLEALRQSFQPSTPDQWLKRMEASNEDAMAEQDSSMEETDTEAPVELFYDIDANDDDLKAFLGDSDEESVVQQPSVSQTTAISKRKSTIAPKKLVDKVISAARKSLAPIAQATRESEDADLESPPGSKTVVTKRASSTSAVDDGSQHGSQVRISGTDGRRGTADSANEKRESDRQRTSALQPVASYEDDWDFDEVKPSEETMVEDDGDALFQVTDVDYDINELAKGLESLLDDLQLEARITERYKYKLVNKFNLLLHALVSTHDREYEIMQHLQTKRKILNVLNNFVKTEVEMSTKVVISEEKSEEDLDQAMVLDFHKGERKSGDDGATEDTGKHDEGLSIEEMNASTIRDTLLRQKNKLDVLEAIKKIHVLKLKQKEFERTLLTLHYSKMVKPTDLHKEIKEARRLVNDLQLDISSLHQEMGQIQTDVRIQEKSVNDEEKIVEKLELEALTKQGEVAILQTKPILMQKEGDREGAKLEYLQDLYQKICQKQLDNMDSFRSFTGKIDKLDHDFNALLREEAAQMTEKIQQANKQKKKIHDEQQKIFNEASKALRITQRLERSIKMASEAFINARLAHEKMRAAFDAAKPSEEDSNWQRLSHMLERDITNLKLNLEKKLEESAIKGSMVDRLKLKLNELYDDQVSSGKELQELIRTTVRKRREREEKSEQCIKLDSQIQRFDQDIKMRELIIEDCQRSCKDLAKLVEVMKGKIGIVKLEKSAVLNDITINKEKLVEARSVLKSLENDMKVIGQRLLDLEKELKDQHYLILNARLARDSVRNDTLRSRDKFRYHRNQKEELLLGNKMLRRDLQRQKSDIATIKKDFEEALAECSSIAINVRERLGEICTFTEYIRSYDKILLRGANEITVRELERTKLLSLADELRKHVLIVKIKVREINFDLMKTRENIPVLEKKLNAIEELLASRDAIGLERTLLENHVTRITDDSLFKALKLKQKFGPHVKARVTIRKNLSQVSRQIDGLICENSIASTQADTAETMYIYFRKELAEAEENCAKGLPPNKAIHEEWKRLQWKKEMLRRAYQKQSGFLRPIKHKQGYQVNSEKLRKTCRRKLEDPTDSALGWSFSVEQSRSASAYRPPLELKFQNSAMNPRLSCTKRGVLPILVSTPTQKMLKPKKLK</sequence>
<evidence type="ECO:0000256" key="5">
    <source>
        <dbReference type="PROSITE-ProRule" id="PRU00309"/>
    </source>
</evidence>
<feature type="domain" description="THAP-type" evidence="8">
    <location>
        <begin position="1"/>
        <end position="89"/>
    </location>
</feature>